<dbReference type="EMBL" id="LGRN01000162">
    <property type="protein sequence ID" value="OJD15348.1"/>
    <property type="molecule type" value="Genomic_DNA"/>
</dbReference>
<gene>
    <name evidence="2" type="ORF">AJ78_04393</name>
</gene>
<accession>A0A1J9QHF6</accession>
<sequence length="524" mass="58308">MGKILSQLIWLGLASAQITKLPLVRDIEDLNSDFAASLPVPQKYTLTPWTEDDIKEGIPDTYEWGQSLYVPQSNFYCKDDFTIYNVTFPDCSKPWLVGHCAKARMDEEATINLLARLPPSARGIISDLLVPTYLEGHTIRSIWSNSAFLCGQFRPADAVKLVATAINQDVRGSLMKEFQQAVAADTCVSDEDAVNDLKKDGSHGWALESGFIISVYLKLVKSSLDTRCMSNQLKLLDPIVNKYWDTPGCPNKAVPELVKYKGILFPNGLGSLEETSPVSGAEPTSIIQWEKTEGVPEYCWSLAQRKRDNGKVYCTADHLTVYNVTYSDCSNQDPWAICRCDDAQHSVKTMTEKFGRVPAGLRSRVRHLIVLENESPGGVQVDPWNIIGIYGDVHDSVYMHESSHCTDHGFSKSEAFQKAKKLDTCWPTDYSKSTDADLFAETGVAYLYDKSGKTLRERGFDPSCLSNGLKALGDHVGSEYAKDSQCFKREPNSRIVHPSEVGAMSAELPSDVAIEFFPWNRIPV</sequence>
<comment type="caution">
    <text evidence="2">The sequence shown here is derived from an EMBL/GenBank/DDBJ whole genome shotgun (WGS) entry which is preliminary data.</text>
</comment>
<reference evidence="2 3" key="1">
    <citation type="submission" date="2015-07" db="EMBL/GenBank/DDBJ databases">
        <title>Emmonsia species relationships and genome sequence.</title>
        <authorList>
            <consortium name="The Broad Institute Genomics Platform"/>
            <person name="Cuomo C.A."/>
            <person name="Munoz J.F."/>
            <person name="Imamovic A."/>
            <person name="Priest M.E."/>
            <person name="Young S."/>
            <person name="Clay O.K."/>
            <person name="McEwen J.G."/>
        </authorList>
    </citation>
    <scope>NUCLEOTIDE SEQUENCE [LARGE SCALE GENOMIC DNA]</scope>
    <source>
        <strain evidence="2 3">UAMH 9510</strain>
    </source>
</reference>
<feature type="signal peptide" evidence="1">
    <location>
        <begin position="1"/>
        <end position="16"/>
    </location>
</feature>
<dbReference type="VEuPathDB" id="FungiDB:AJ78_04393"/>
<protein>
    <submittedName>
        <fullName evidence="2">Uncharacterized protein</fullName>
    </submittedName>
</protein>
<dbReference type="Proteomes" id="UP000182235">
    <property type="component" value="Unassembled WGS sequence"/>
</dbReference>
<feature type="chain" id="PRO_5013085986" evidence="1">
    <location>
        <begin position="17"/>
        <end position="524"/>
    </location>
</feature>
<dbReference type="STRING" id="1447872.A0A1J9QHF6"/>
<dbReference type="OrthoDB" id="2142213at2759"/>
<evidence type="ECO:0000256" key="1">
    <source>
        <dbReference type="SAM" id="SignalP"/>
    </source>
</evidence>
<dbReference type="AlphaFoldDB" id="A0A1J9QHF6"/>
<evidence type="ECO:0000313" key="3">
    <source>
        <dbReference type="Proteomes" id="UP000182235"/>
    </source>
</evidence>
<evidence type="ECO:0000313" key="2">
    <source>
        <dbReference type="EMBL" id="OJD15348.1"/>
    </source>
</evidence>
<keyword evidence="1" id="KW-0732">Signal</keyword>
<keyword evidence="3" id="KW-1185">Reference proteome</keyword>
<name>A0A1J9QHF6_9EURO</name>
<proteinExistence type="predicted"/>
<organism evidence="2 3">
    <name type="scientific">Emergomyces pasteurianus Ep9510</name>
    <dbReference type="NCBI Taxonomy" id="1447872"/>
    <lineage>
        <taxon>Eukaryota</taxon>
        <taxon>Fungi</taxon>
        <taxon>Dikarya</taxon>
        <taxon>Ascomycota</taxon>
        <taxon>Pezizomycotina</taxon>
        <taxon>Eurotiomycetes</taxon>
        <taxon>Eurotiomycetidae</taxon>
        <taxon>Onygenales</taxon>
        <taxon>Ajellomycetaceae</taxon>
        <taxon>Emergomyces</taxon>
    </lineage>
</organism>